<evidence type="ECO:0000313" key="2">
    <source>
        <dbReference type="EMBL" id="JAD70659.1"/>
    </source>
</evidence>
<name>A0A0A9C328_ARUDO</name>
<reference evidence="2" key="1">
    <citation type="submission" date="2014-09" db="EMBL/GenBank/DDBJ databases">
        <authorList>
            <person name="Magalhaes I.L.F."/>
            <person name="Oliveira U."/>
            <person name="Santos F.R."/>
            <person name="Vidigal T.H.D.A."/>
            <person name="Brescovit A.D."/>
            <person name="Santos A.J."/>
        </authorList>
    </citation>
    <scope>NUCLEOTIDE SEQUENCE</scope>
    <source>
        <tissue evidence="2">Shoot tissue taken approximately 20 cm above the soil surface</tissue>
    </source>
</reference>
<organism evidence="2">
    <name type="scientific">Arundo donax</name>
    <name type="common">Giant reed</name>
    <name type="synonym">Donax arundinaceus</name>
    <dbReference type="NCBI Taxonomy" id="35708"/>
    <lineage>
        <taxon>Eukaryota</taxon>
        <taxon>Viridiplantae</taxon>
        <taxon>Streptophyta</taxon>
        <taxon>Embryophyta</taxon>
        <taxon>Tracheophyta</taxon>
        <taxon>Spermatophyta</taxon>
        <taxon>Magnoliopsida</taxon>
        <taxon>Liliopsida</taxon>
        <taxon>Poales</taxon>
        <taxon>Poaceae</taxon>
        <taxon>PACMAD clade</taxon>
        <taxon>Arundinoideae</taxon>
        <taxon>Arundineae</taxon>
        <taxon>Arundo</taxon>
    </lineage>
</organism>
<feature type="compositionally biased region" description="Basic residues" evidence="1">
    <location>
        <begin position="70"/>
        <end position="82"/>
    </location>
</feature>
<reference evidence="2" key="2">
    <citation type="journal article" date="2015" name="Data Brief">
        <title>Shoot transcriptome of the giant reed, Arundo donax.</title>
        <authorList>
            <person name="Barrero R.A."/>
            <person name="Guerrero F.D."/>
            <person name="Moolhuijzen P."/>
            <person name="Goolsby J.A."/>
            <person name="Tidwell J."/>
            <person name="Bellgard S.E."/>
            <person name="Bellgard M.I."/>
        </authorList>
    </citation>
    <scope>NUCLEOTIDE SEQUENCE</scope>
    <source>
        <tissue evidence="2">Shoot tissue taken approximately 20 cm above the soil surface</tissue>
    </source>
</reference>
<accession>A0A0A9C328</accession>
<sequence length="92" mass="10007">MTTVWRKGAAARTKGGSLEGGVVVCDAAVTGHHGDPLAAADEHQVISLLLPHLHVYHRPAFAALRRRPHRVGHRGVRPRAVLRHHDVGALRQ</sequence>
<evidence type="ECO:0000256" key="1">
    <source>
        <dbReference type="SAM" id="MobiDB-lite"/>
    </source>
</evidence>
<dbReference type="EMBL" id="GBRH01227236">
    <property type="protein sequence ID" value="JAD70659.1"/>
    <property type="molecule type" value="Transcribed_RNA"/>
</dbReference>
<feature type="compositionally biased region" description="Basic and acidic residues" evidence="1">
    <location>
        <begin position="83"/>
        <end position="92"/>
    </location>
</feature>
<protein>
    <submittedName>
        <fullName evidence="2">PMEPCRF (PECTIN METHYLESTERASE PCR F)</fullName>
    </submittedName>
</protein>
<feature type="region of interest" description="Disordered" evidence="1">
    <location>
        <begin position="70"/>
        <end position="92"/>
    </location>
</feature>
<proteinExistence type="predicted"/>
<dbReference type="AlphaFoldDB" id="A0A0A9C328"/>